<dbReference type="AlphaFoldDB" id="A0A2B4SEP1"/>
<dbReference type="EMBL" id="LSMT01000070">
    <property type="protein sequence ID" value="PFX29144.1"/>
    <property type="molecule type" value="Genomic_DNA"/>
</dbReference>
<dbReference type="InterPro" id="IPR000922">
    <property type="entry name" value="Lectin_gal-bd_dom"/>
</dbReference>
<dbReference type="STRING" id="50429.A0A2B4SEP1"/>
<evidence type="ECO:0000313" key="2">
    <source>
        <dbReference type="EMBL" id="PFX29144.1"/>
    </source>
</evidence>
<reference evidence="3" key="1">
    <citation type="journal article" date="2017" name="bioRxiv">
        <title>Comparative analysis of the genomes of Stylophora pistillata and Acropora digitifera provides evidence for extensive differences between species of corals.</title>
        <authorList>
            <person name="Voolstra C.R."/>
            <person name="Li Y."/>
            <person name="Liew Y.J."/>
            <person name="Baumgarten S."/>
            <person name="Zoccola D."/>
            <person name="Flot J.-F."/>
            <person name="Tambutte S."/>
            <person name="Allemand D."/>
            <person name="Aranda M."/>
        </authorList>
    </citation>
    <scope>NUCLEOTIDE SEQUENCE [LARGE SCALE GENOMIC DNA]</scope>
</reference>
<dbReference type="Pfam" id="PF02140">
    <property type="entry name" value="SUEL_Lectin"/>
    <property type="match status" value="1"/>
</dbReference>
<sequence>MPEIDRRLVRSKYVCENDMMHLTCRPSSEVLQIAGADFGESSLSICIKGEVSSPRCKLLEVTDILKTRCDNKEICSIAAMNNNFGNPCEGMNVSAKQRSSSVYLNVMYACVKAVNGGQSTTRKTTLTQPTTFISTNGNDAINATNTTEPPMNSTATADDTRTLPLTTAKPNIKIAAKLDKEIPVFDPSMPVYLGTLSGSKRVTSFSSLSFLTWITVFGLTKCFC</sequence>
<organism evidence="2 3">
    <name type="scientific">Stylophora pistillata</name>
    <name type="common">Smooth cauliflower coral</name>
    <dbReference type="NCBI Taxonomy" id="50429"/>
    <lineage>
        <taxon>Eukaryota</taxon>
        <taxon>Metazoa</taxon>
        <taxon>Cnidaria</taxon>
        <taxon>Anthozoa</taxon>
        <taxon>Hexacorallia</taxon>
        <taxon>Scleractinia</taxon>
        <taxon>Astrocoeniina</taxon>
        <taxon>Pocilloporidae</taxon>
        <taxon>Stylophora</taxon>
    </lineage>
</organism>
<comment type="caution">
    <text evidence="2">The sequence shown here is derived from an EMBL/GenBank/DDBJ whole genome shotgun (WGS) entry which is preliminary data.</text>
</comment>
<evidence type="ECO:0000313" key="3">
    <source>
        <dbReference type="Proteomes" id="UP000225706"/>
    </source>
</evidence>
<dbReference type="OrthoDB" id="5983982at2759"/>
<name>A0A2B4SEP1_STYPI</name>
<dbReference type="GO" id="GO:0030246">
    <property type="term" value="F:carbohydrate binding"/>
    <property type="evidence" value="ECO:0007669"/>
    <property type="project" value="InterPro"/>
</dbReference>
<feature type="domain" description="SUEL-type lectin" evidence="1">
    <location>
        <begin position="14"/>
        <end position="111"/>
    </location>
</feature>
<dbReference type="InterPro" id="IPR043159">
    <property type="entry name" value="Lectin_gal-bd_sf"/>
</dbReference>
<dbReference type="CDD" id="cd22823">
    <property type="entry name" value="Gal_Rha_Lectin"/>
    <property type="match status" value="1"/>
</dbReference>
<protein>
    <submittedName>
        <fullName evidence="2">Latrophilin Cirl</fullName>
    </submittedName>
</protein>
<keyword evidence="3" id="KW-1185">Reference proteome</keyword>
<dbReference type="PANTHER" id="PTHR46780">
    <property type="entry name" value="PROTEIN EVA-1"/>
    <property type="match status" value="1"/>
</dbReference>
<dbReference type="PROSITE" id="PS50228">
    <property type="entry name" value="SUEL_LECTIN"/>
    <property type="match status" value="1"/>
</dbReference>
<evidence type="ECO:0000259" key="1">
    <source>
        <dbReference type="PROSITE" id="PS50228"/>
    </source>
</evidence>
<dbReference type="Proteomes" id="UP000225706">
    <property type="component" value="Unassembled WGS sequence"/>
</dbReference>
<dbReference type="Gene3D" id="2.60.120.740">
    <property type="match status" value="1"/>
</dbReference>
<gene>
    <name evidence="2" type="primary">Cirl</name>
    <name evidence="2" type="ORF">AWC38_SpisGene6091</name>
</gene>
<accession>A0A2B4SEP1</accession>
<proteinExistence type="predicted"/>